<keyword evidence="4" id="KW-1185">Reference proteome</keyword>
<dbReference type="SUPFAM" id="SSF56436">
    <property type="entry name" value="C-type lectin-like"/>
    <property type="match status" value="1"/>
</dbReference>
<dbReference type="PROSITE" id="PS51257">
    <property type="entry name" value="PROKAR_LIPOPROTEIN"/>
    <property type="match status" value="1"/>
</dbReference>
<feature type="domain" description="Sulfatase-modifying factor enzyme-like" evidence="2">
    <location>
        <begin position="97"/>
        <end position="281"/>
    </location>
</feature>
<feature type="chain" id="PRO_5040944216" evidence="1">
    <location>
        <begin position="22"/>
        <end position="284"/>
    </location>
</feature>
<dbReference type="InterPro" id="IPR042095">
    <property type="entry name" value="SUMF_sf"/>
</dbReference>
<dbReference type="PANTHER" id="PTHR23150:SF19">
    <property type="entry name" value="FORMYLGLYCINE-GENERATING ENZYME"/>
    <property type="match status" value="1"/>
</dbReference>
<evidence type="ECO:0000313" key="3">
    <source>
        <dbReference type="EMBL" id="MCR9016207.1"/>
    </source>
</evidence>
<dbReference type="InterPro" id="IPR005532">
    <property type="entry name" value="SUMF_dom"/>
</dbReference>
<accession>A0A9X2P6B6</accession>
<gene>
    <name evidence="3" type="ORF">NU887_14275</name>
</gene>
<evidence type="ECO:0000259" key="2">
    <source>
        <dbReference type="Pfam" id="PF03781"/>
    </source>
</evidence>
<name>A0A9X2P6B6_9BACT</name>
<dbReference type="Proteomes" id="UP001142175">
    <property type="component" value="Unassembled WGS sequence"/>
</dbReference>
<dbReference type="Gene3D" id="3.90.1580.10">
    <property type="entry name" value="paralog of FGE (formylglycine-generating enzyme)"/>
    <property type="match status" value="1"/>
</dbReference>
<dbReference type="InterPro" id="IPR016187">
    <property type="entry name" value="CTDL_fold"/>
</dbReference>
<evidence type="ECO:0000313" key="4">
    <source>
        <dbReference type="Proteomes" id="UP001142175"/>
    </source>
</evidence>
<proteinExistence type="predicted"/>
<reference evidence="3" key="1">
    <citation type="submission" date="2022-08" db="EMBL/GenBank/DDBJ databases">
        <authorList>
            <person name="Zhang D."/>
        </authorList>
    </citation>
    <scope>NUCLEOTIDE SEQUENCE</scope>
    <source>
        <strain evidence="3">XJ19-11</strain>
    </source>
</reference>
<evidence type="ECO:0000256" key="1">
    <source>
        <dbReference type="SAM" id="SignalP"/>
    </source>
</evidence>
<organism evidence="3 4">
    <name type="scientific">Aquiflexum gelatinilyticum</name>
    <dbReference type="NCBI Taxonomy" id="2961943"/>
    <lineage>
        <taxon>Bacteria</taxon>
        <taxon>Pseudomonadati</taxon>
        <taxon>Bacteroidota</taxon>
        <taxon>Cytophagia</taxon>
        <taxon>Cytophagales</taxon>
        <taxon>Cyclobacteriaceae</taxon>
        <taxon>Aquiflexum</taxon>
    </lineage>
</organism>
<dbReference type="RefSeq" id="WP_258424060.1">
    <property type="nucleotide sequence ID" value="NZ_JANSUY010000013.1"/>
</dbReference>
<dbReference type="EMBL" id="JANSUY010000013">
    <property type="protein sequence ID" value="MCR9016207.1"/>
    <property type="molecule type" value="Genomic_DNA"/>
</dbReference>
<dbReference type="AlphaFoldDB" id="A0A9X2P6B6"/>
<dbReference type="Pfam" id="PF03781">
    <property type="entry name" value="FGE-sulfatase"/>
    <property type="match status" value="1"/>
</dbReference>
<feature type="signal peptide" evidence="1">
    <location>
        <begin position="1"/>
        <end position="21"/>
    </location>
</feature>
<comment type="caution">
    <text evidence="3">The sequence shown here is derived from an EMBL/GenBank/DDBJ whole genome shotgun (WGS) entry which is preliminary data.</text>
</comment>
<sequence length="284" mass="32172">MMKIFQVYILLFLTACSVLFPKNNVQENNPDSIVNDIGMEFVLVQPGTMTVGKIDIECPTFPDTRDVPDSEKWTEEDFKICQEMAKRDSREGFLVSISEPYYIGKYEVTQGQWKKVMGSNPSHFQGEKVAGDSDLHPVENVTWEDANSFIQKLNEMDPAYTYRLPTEFEWEYAARAGAEELLSWSETGKQAWIQKSDKGTTIAVGQMKPNPWGLHDMLGNVWEWVEDYYNEDVFAHPVPPVSGEVHVLKGGSFISDVVNATYFFHGGGPGNGYDVGFRVVREVK</sequence>
<dbReference type="PANTHER" id="PTHR23150">
    <property type="entry name" value="SULFATASE MODIFYING FACTOR 1, 2"/>
    <property type="match status" value="1"/>
</dbReference>
<protein>
    <submittedName>
        <fullName evidence="3">Formylglycine-generating enzyme family protein</fullName>
    </submittedName>
</protein>
<dbReference type="InterPro" id="IPR051043">
    <property type="entry name" value="Sulfatase_Mod_Factor_Kinase"/>
</dbReference>
<dbReference type="GO" id="GO:0120147">
    <property type="term" value="F:formylglycine-generating oxidase activity"/>
    <property type="evidence" value="ECO:0007669"/>
    <property type="project" value="TreeGrafter"/>
</dbReference>
<keyword evidence="1" id="KW-0732">Signal</keyword>